<name>A0AAU7ZM39_9BACT</name>
<reference evidence="8" key="2">
    <citation type="journal article" date="2024" name="Environ. Microbiol.">
        <title>Genome analysis and description of Tunturibacter gen. nov. expands the diversity of Terriglobia in tundra soils.</title>
        <authorList>
            <person name="Messyasz A."/>
            <person name="Mannisto M.K."/>
            <person name="Kerkhof L.J."/>
            <person name="Haggblom M.M."/>
        </authorList>
    </citation>
    <scope>NUCLEOTIDE SEQUENCE</scope>
    <source>
        <strain evidence="8">X5P6</strain>
    </source>
</reference>
<dbReference type="EMBL" id="CP132942">
    <property type="protein sequence ID" value="XCB31841.1"/>
    <property type="molecule type" value="Genomic_DNA"/>
</dbReference>
<comment type="PTM">
    <text evidence="3">Phosphorylated by CheA. Phosphorylation of the N-terminal regulatory domain activates the methylesterase activity.</text>
</comment>
<comment type="catalytic activity">
    <reaction evidence="2 3">
        <text>[protein]-L-glutamate 5-O-methyl ester + H2O = L-glutamyl-[protein] + methanol + H(+)</text>
        <dbReference type="Rhea" id="RHEA:23236"/>
        <dbReference type="Rhea" id="RHEA-COMP:10208"/>
        <dbReference type="Rhea" id="RHEA-COMP:10311"/>
        <dbReference type="ChEBI" id="CHEBI:15377"/>
        <dbReference type="ChEBI" id="CHEBI:15378"/>
        <dbReference type="ChEBI" id="CHEBI:17790"/>
        <dbReference type="ChEBI" id="CHEBI:29973"/>
        <dbReference type="ChEBI" id="CHEBI:82795"/>
        <dbReference type="EC" id="3.1.1.61"/>
    </reaction>
</comment>
<feature type="domain" description="CheB-type methylesterase" evidence="7">
    <location>
        <begin position="179"/>
        <end position="384"/>
    </location>
</feature>
<dbReference type="SUPFAM" id="SSF52172">
    <property type="entry name" value="CheY-like"/>
    <property type="match status" value="1"/>
</dbReference>
<dbReference type="PROSITE" id="PS50122">
    <property type="entry name" value="CHEB"/>
    <property type="match status" value="1"/>
</dbReference>
<dbReference type="PANTHER" id="PTHR42872:SF3">
    <property type="entry name" value="PROTEIN-GLUTAMATE METHYLESTERASE_PROTEIN-GLUTAMINE GLUTAMINASE 1"/>
    <property type="match status" value="1"/>
</dbReference>
<feature type="active site" evidence="3 4">
    <location>
        <position position="218"/>
    </location>
</feature>
<dbReference type="NCBIfam" id="NF001965">
    <property type="entry name" value="PRK00742.1"/>
    <property type="match status" value="1"/>
</dbReference>
<dbReference type="AlphaFoldDB" id="A0AAU7ZM39"/>
<dbReference type="GO" id="GO:0008168">
    <property type="term" value="F:methyltransferase activity"/>
    <property type="evidence" value="ECO:0007669"/>
    <property type="project" value="UniProtKB-KW"/>
</dbReference>
<accession>A0AAU7ZM39</accession>
<comment type="similarity">
    <text evidence="3">Belongs to the CheB family.</text>
</comment>
<dbReference type="SUPFAM" id="SSF52738">
    <property type="entry name" value="Methylesterase CheB, C-terminal domain"/>
    <property type="match status" value="1"/>
</dbReference>
<keyword evidence="3 5" id="KW-0597">Phosphoprotein</keyword>
<dbReference type="CDD" id="cd17541">
    <property type="entry name" value="REC_CheB-like"/>
    <property type="match status" value="1"/>
</dbReference>
<keyword evidence="3 4" id="KW-0145">Chemotaxis</keyword>
<dbReference type="Pfam" id="PF00072">
    <property type="entry name" value="Response_reg"/>
    <property type="match status" value="1"/>
</dbReference>
<keyword evidence="8" id="KW-0808">Transferase</keyword>
<dbReference type="HAMAP" id="MF_00099">
    <property type="entry name" value="CheB_chemtxs"/>
    <property type="match status" value="1"/>
</dbReference>
<evidence type="ECO:0000256" key="4">
    <source>
        <dbReference type="PROSITE-ProRule" id="PRU00050"/>
    </source>
</evidence>
<evidence type="ECO:0000259" key="7">
    <source>
        <dbReference type="PROSITE" id="PS50122"/>
    </source>
</evidence>
<dbReference type="GO" id="GO:0000156">
    <property type="term" value="F:phosphorelay response regulator activity"/>
    <property type="evidence" value="ECO:0007669"/>
    <property type="project" value="InterPro"/>
</dbReference>
<keyword evidence="1 3" id="KW-0378">Hydrolase</keyword>
<dbReference type="GO" id="GO:0032259">
    <property type="term" value="P:methylation"/>
    <property type="evidence" value="ECO:0007669"/>
    <property type="project" value="UniProtKB-KW"/>
</dbReference>
<dbReference type="GO" id="GO:0005737">
    <property type="term" value="C:cytoplasm"/>
    <property type="evidence" value="ECO:0007669"/>
    <property type="project" value="UniProtKB-SubCell"/>
</dbReference>
<feature type="active site" evidence="3 4">
    <location>
        <position position="326"/>
    </location>
</feature>
<keyword evidence="8" id="KW-0489">Methyltransferase</keyword>
<dbReference type="InterPro" id="IPR011006">
    <property type="entry name" value="CheY-like_superfamily"/>
</dbReference>
<dbReference type="Gene3D" id="3.40.50.2300">
    <property type="match status" value="1"/>
</dbReference>
<dbReference type="CDD" id="cd16432">
    <property type="entry name" value="CheB_Rec"/>
    <property type="match status" value="1"/>
</dbReference>
<dbReference type="InterPro" id="IPR001789">
    <property type="entry name" value="Sig_transdc_resp-reg_receiver"/>
</dbReference>
<dbReference type="Gene3D" id="3.40.50.180">
    <property type="entry name" value="Methylesterase CheB, C-terminal domain"/>
    <property type="match status" value="1"/>
</dbReference>
<dbReference type="KEGG" id="tpsc:RBB77_15480"/>
<comment type="catalytic activity">
    <reaction evidence="3">
        <text>L-glutaminyl-[protein] + H2O = L-glutamyl-[protein] + NH4(+)</text>
        <dbReference type="Rhea" id="RHEA:16441"/>
        <dbReference type="Rhea" id="RHEA-COMP:10207"/>
        <dbReference type="Rhea" id="RHEA-COMP:10208"/>
        <dbReference type="ChEBI" id="CHEBI:15377"/>
        <dbReference type="ChEBI" id="CHEBI:28938"/>
        <dbReference type="ChEBI" id="CHEBI:29973"/>
        <dbReference type="ChEBI" id="CHEBI:30011"/>
        <dbReference type="EC" id="3.5.1.44"/>
    </reaction>
</comment>
<dbReference type="GO" id="GO:0008984">
    <property type="term" value="F:protein-glutamate methylesterase activity"/>
    <property type="evidence" value="ECO:0007669"/>
    <property type="project" value="UniProtKB-UniRule"/>
</dbReference>
<protein>
    <recommendedName>
        <fullName evidence="3">Protein-glutamate methylesterase/protein-glutamine glutaminase</fullName>
        <ecNumber evidence="3">3.1.1.61</ecNumber>
        <ecNumber evidence="3">3.5.1.44</ecNumber>
    </recommendedName>
</protein>
<dbReference type="InterPro" id="IPR035909">
    <property type="entry name" value="CheB_C"/>
</dbReference>
<sequence length="410" mass="43811">MKPLDERPLRILAADDSAVMRGVMGQLFRMHAEDRLNDLPRMELCGVARDGVDCLEAVKRLLPDVLVLDLEMPRLNGLEVLRRLQVENPGLPVIMCSAHTERGARSTLEALACGAADYVTKPAEQRDFASAMLSLSQQLLPRIAELAKGAKRKEENAVARSGSGGAFKASSGVAPARAAYSPIEVVVIGLSTGGPSALEQLLPRLPADFPVPVLIVQHMPKLFTGALAERLDKSCSLRVKEAYENAMIRPGTIWLAPGDAHMEIGPGNGLTDRHDGGLAGRSSRVRLHQREPLNHCRPAVDYLFFSAARMYGASALALVMTGMGADGLDGARAVHESGGVVLAQDEASSAVWGMPGKVTEAGIASATLPLVEIASALKERINLGRLMKMDTAHHAASAMVPRREMTDGLF</sequence>
<dbReference type="EC" id="3.5.1.44" evidence="3"/>
<comment type="function">
    <text evidence="3">Involved in chemotaxis. Part of a chemotaxis signal transduction system that modulates chemotaxis in response to various stimuli. Catalyzes the demethylation of specific methylglutamate residues introduced into the chemoreceptors (methyl-accepting chemotaxis proteins or MCP) by CheR. Also mediates the irreversible deamidation of specific glutamine residues to glutamic acid.</text>
</comment>
<evidence type="ECO:0000256" key="3">
    <source>
        <dbReference type="HAMAP-Rule" id="MF_00099"/>
    </source>
</evidence>
<feature type="active site" evidence="3 4">
    <location>
        <position position="191"/>
    </location>
</feature>
<evidence type="ECO:0000256" key="5">
    <source>
        <dbReference type="PROSITE-ProRule" id="PRU00169"/>
    </source>
</evidence>
<dbReference type="InterPro" id="IPR000673">
    <property type="entry name" value="Sig_transdc_resp-reg_Me-estase"/>
</dbReference>
<keyword evidence="3" id="KW-0963">Cytoplasm</keyword>
<feature type="modified residue" description="4-aspartylphosphate" evidence="3 5">
    <location>
        <position position="69"/>
    </location>
</feature>
<evidence type="ECO:0000313" key="8">
    <source>
        <dbReference type="EMBL" id="XCB31841.1"/>
    </source>
</evidence>
<dbReference type="InterPro" id="IPR008248">
    <property type="entry name" value="CheB-like"/>
</dbReference>
<organism evidence="8">
    <name type="scientific">Tunturiibacter psychrotolerans</name>
    <dbReference type="NCBI Taxonomy" id="3069686"/>
    <lineage>
        <taxon>Bacteria</taxon>
        <taxon>Pseudomonadati</taxon>
        <taxon>Acidobacteriota</taxon>
        <taxon>Terriglobia</taxon>
        <taxon>Terriglobales</taxon>
        <taxon>Acidobacteriaceae</taxon>
        <taxon>Tunturiibacter</taxon>
    </lineage>
</organism>
<dbReference type="Pfam" id="PF01339">
    <property type="entry name" value="CheB_methylest"/>
    <property type="match status" value="1"/>
</dbReference>
<dbReference type="PIRSF" id="PIRSF000876">
    <property type="entry name" value="RR_chemtxs_CheB"/>
    <property type="match status" value="1"/>
</dbReference>
<dbReference type="GO" id="GO:0050568">
    <property type="term" value="F:protein-glutamine glutaminase activity"/>
    <property type="evidence" value="ECO:0007669"/>
    <property type="project" value="UniProtKB-UniRule"/>
</dbReference>
<dbReference type="SMART" id="SM00448">
    <property type="entry name" value="REC"/>
    <property type="match status" value="1"/>
</dbReference>
<dbReference type="GO" id="GO:0006935">
    <property type="term" value="P:chemotaxis"/>
    <property type="evidence" value="ECO:0007669"/>
    <property type="project" value="UniProtKB-UniRule"/>
</dbReference>
<dbReference type="RefSeq" id="WP_353062685.1">
    <property type="nucleotide sequence ID" value="NZ_CP132942.1"/>
</dbReference>
<dbReference type="PROSITE" id="PS50110">
    <property type="entry name" value="RESPONSE_REGULATORY"/>
    <property type="match status" value="1"/>
</dbReference>
<evidence type="ECO:0000259" key="6">
    <source>
        <dbReference type="PROSITE" id="PS50110"/>
    </source>
</evidence>
<feature type="domain" description="Response regulatory" evidence="6">
    <location>
        <begin position="10"/>
        <end position="136"/>
    </location>
</feature>
<reference evidence="8" key="1">
    <citation type="submission" date="2023-08" db="EMBL/GenBank/DDBJ databases">
        <authorList>
            <person name="Messyasz A."/>
            <person name="Mannisto M.K."/>
            <person name="Kerkhof L.J."/>
            <person name="Haggblom M."/>
        </authorList>
    </citation>
    <scope>NUCLEOTIDE SEQUENCE</scope>
    <source>
        <strain evidence="8">X5P6</strain>
    </source>
</reference>
<proteinExistence type="inferred from homology"/>
<comment type="subcellular location">
    <subcellularLocation>
        <location evidence="3">Cytoplasm</location>
    </subcellularLocation>
</comment>
<evidence type="ECO:0000256" key="1">
    <source>
        <dbReference type="ARBA" id="ARBA00022801"/>
    </source>
</evidence>
<gene>
    <name evidence="3 8" type="primary">cheB</name>
    <name evidence="8" type="ORF">RBB77_15480</name>
</gene>
<evidence type="ECO:0000256" key="2">
    <source>
        <dbReference type="ARBA" id="ARBA00048267"/>
    </source>
</evidence>
<dbReference type="PANTHER" id="PTHR42872">
    <property type="entry name" value="PROTEIN-GLUTAMATE METHYLESTERASE/PROTEIN-GLUTAMINE GLUTAMINASE"/>
    <property type="match status" value="1"/>
</dbReference>
<dbReference type="EC" id="3.1.1.61" evidence="3"/>
<comment type="domain">
    <text evidence="3">Contains a C-terminal catalytic domain, and an N-terminal region which modulates catalytic activity.</text>
</comment>